<organism evidence="1 2">
    <name type="scientific">Chryseobacterium arachidis</name>
    <dbReference type="NCBI Taxonomy" id="1416778"/>
    <lineage>
        <taxon>Bacteria</taxon>
        <taxon>Pseudomonadati</taxon>
        <taxon>Bacteroidota</taxon>
        <taxon>Flavobacteriia</taxon>
        <taxon>Flavobacteriales</taxon>
        <taxon>Weeksellaceae</taxon>
        <taxon>Chryseobacterium group</taxon>
        <taxon>Chryseobacterium</taxon>
    </lineage>
</organism>
<dbReference type="RefSeq" id="WP_072952708.1">
    <property type="nucleotide sequence ID" value="NZ_FQUT01000001.1"/>
</dbReference>
<keyword evidence="2" id="KW-1185">Reference proteome</keyword>
<dbReference type="OrthoDB" id="1263883at2"/>
<sequence>MKYFIYLIVFIAMNSCHSIKDDYSGYIYIDKVPLANAKVIEANSKNYSFTDKKGYFNLKRANKEFVSKIIIQEGKNTDTIYLAQKEGAGGKMNFLFLSEKLDTLDLNRERMFKKQSSE</sequence>
<gene>
    <name evidence="1" type="ORF">SAMN05443633_101143</name>
</gene>
<dbReference type="InterPro" id="IPR008969">
    <property type="entry name" value="CarboxyPept-like_regulatory"/>
</dbReference>
<dbReference type="Proteomes" id="UP000184518">
    <property type="component" value="Unassembled WGS sequence"/>
</dbReference>
<reference evidence="2" key="1">
    <citation type="submission" date="2016-11" db="EMBL/GenBank/DDBJ databases">
        <authorList>
            <person name="Varghese N."/>
            <person name="Submissions S."/>
        </authorList>
    </citation>
    <scope>NUCLEOTIDE SEQUENCE [LARGE SCALE GENOMIC DNA]</scope>
    <source>
        <strain evidence="2">DSM 27619</strain>
    </source>
</reference>
<evidence type="ECO:0000313" key="1">
    <source>
        <dbReference type="EMBL" id="SHE38893.1"/>
    </source>
</evidence>
<dbReference type="AlphaFoldDB" id="A0A1M4T333"/>
<proteinExistence type="predicted"/>
<accession>A0A1M4T333</accession>
<dbReference type="EMBL" id="FQUT01000001">
    <property type="protein sequence ID" value="SHE38893.1"/>
    <property type="molecule type" value="Genomic_DNA"/>
</dbReference>
<protein>
    <recommendedName>
        <fullName evidence="3">CarboxypepD_reg-like domain-containing protein</fullName>
    </recommendedName>
</protein>
<dbReference type="SUPFAM" id="SSF49464">
    <property type="entry name" value="Carboxypeptidase regulatory domain-like"/>
    <property type="match status" value="1"/>
</dbReference>
<evidence type="ECO:0000313" key="2">
    <source>
        <dbReference type="Proteomes" id="UP000184518"/>
    </source>
</evidence>
<evidence type="ECO:0008006" key="3">
    <source>
        <dbReference type="Google" id="ProtNLM"/>
    </source>
</evidence>
<name>A0A1M4T333_9FLAO</name>